<dbReference type="InterPro" id="IPR052040">
    <property type="entry name" value="GTPase/Isobutyryl-CoA_mutase"/>
</dbReference>
<dbReference type="HOGENOM" id="CLU_043725_1_0_2"/>
<keyword evidence="3" id="KW-0378">Hydrolase</keyword>
<keyword evidence="4" id="KW-0342">GTP-binding</keyword>
<protein>
    <submittedName>
        <fullName evidence="6">LAO/AO transport system ATPase</fullName>
    </submittedName>
</protein>
<keyword evidence="5" id="KW-0143">Chaperone</keyword>
<dbReference type="eggNOG" id="arCOG01226">
    <property type="taxonomic scope" value="Archaea"/>
</dbReference>
<dbReference type="SUPFAM" id="SSF52540">
    <property type="entry name" value="P-loop containing nucleoside triphosphate hydrolases"/>
    <property type="match status" value="1"/>
</dbReference>
<dbReference type="Gene3D" id="3.40.50.300">
    <property type="entry name" value="P-loop containing nucleotide triphosphate hydrolases"/>
    <property type="match status" value="1"/>
</dbReference>
<dbReference type="STRING" id="565033.GACE_2170"/>
<comment type="similarity">
    <text evidence="1">Belongs to the SIMIBI class G3E GTPase family. ArgK/MeaB subfamily.</text>
</comment>
<evidence type="ECO:0000313" key="7">
    <source>
        <dbReference type="Proteomes" id="UP000030624"/>
    </source>
</evidence>
<dbReference type="GO" id="GO:0003924">
    <property type="term" value="F:GTPase activity"/>
    <property type="evidence" value="ECO:0007669"/>
    <property type="project" value="InterPro"/>
</dbReference>
<dbReference type="AlphaFoldDB" id="A0A0A7GJT1"/>
<evidence type="ECO:0000256" key="4">
    <source>
        <dbReference type="ARBA" id="ARBA00023134"/>
    </source>
</evidence>
<evidence type="ECO:0000256" key="3">
    <source>
        <dbReference type="ARBA" id="ARBA00022801"/>
    </source>
</evidence>
<dbReference type="InterPro" id="IPR027417">
    <property type="entry name" value="P-loop_NTPase"/>
</dbReference>
<dbReference type="RefSeq" id="WP_048093309.1">
    <property type="nucleotide sequence ID" value="NZ_CP009552.1"/>
</dbReference>
<dbReference type="GO" id="GO:0005525">
    <property type="term" value="F:GTP binding"/>
    <property type="evidence" value="ECO:0007669"/>
    <property type="project" value="UniProtKB-KW"/>
</dbReference>
<dbReference type="PANTHER" id="PTHR43087">
    <property type="entry name" value="LYSINE/ARGININE/ORNITHINE TRANSPORT SYSTEM KINASE"/>
    <property type="match status" value="1"/>
</dbReference>
<evidence type="ECO:0000313" key="6">
    <source>
        <dbReference type="EMBL" id="AIY91191.1"/>
    </source>
</evidence>
<organism evidence="6 7">
    <name type="scientific">Geoglobus acetivorans</name>
    <dbReference type="NCBI Taxonomy" id="565033"/>
    <lineage>
        <taxon>Archaea</taxon>
        <taxon>Methanobacteriati</taxon>
        <taxon>Methanobacteriota</taxon>
        <taxon>Archaeoglobi</taxon>
        <taxon>Archaeoglobales</taxon>
        <taxon>Archaeoglobaceae</taxon>
        <taxon>Geoglobus</taxon>
    </lineage>
</organism>
<evidence type="ECO:0000256" key="1">
    <source>
        <dbReference type="ARBA" id="ARBA00009625"/>
    </source>
</evidence>
<evidence type="ECO:0000256" key="2">
    <source>
        <dbReference type="ARBA" id="ARBA00022741"/>
    </source>
</evidence>
<dbReference type="CDD" id="cd03114">
    <property type="entry name" value="MMAA-like"/>
    <property type="match status" value="1"/>
</dbReference>
<dbReference type="Proteomes" id="UP000030624">
    <property type="component" value="Chromosome"/>
</dbReference>
<dbReference type="NCBIfam" id="TIGR00750">
    <property type="entry name" value="lao"/>
    <property type="match status" value="1"/>
</dbReference>
<dbReference type="Gene3D" id="1.20.5.170">
    <property type="match status" value="1"/>
</dbReference>
<evidence type="ECO:0000256" key="5">
    <source>
        <dbReference type="ARBA" id="ARBA00023186"/>
    </source>
</evidence>
<sequence length="350" mass="38647">MNVEDIVKGIEKGNKRALARAITYVENEYPEGKEIMKKIYHRTGNAHVIGITGFPGVGKSTTVSKLIQKFREKGKKVGVVAVDPGSPFTGGALLGDRLRMEGYDVSKNLWVDPGVFFRSMSSRGKAGGLAAKTGDVTRLLDAFGFDVIIVETVGAGQSEVDIVEVADTTIVVMMPEMGDEIQINKAGILEIGDIYVVNKADLGGAEKTVKWLKSMIMMDQEAVEILSKTSHADEVRVESGEIFERMKKGKDWIPPVVVTVADKGEGIGELVSSIEGHFEYLKNTGKLMERRVRRLSREVFDLIMDEIRQILAGNDRIDFRNHIERVVKGEIDPHSTAEDIVEELLRLGCR</sequence>
<proteinExistence type="inferred from homology"/>
<dbReference type="InterPro" id="IPR005129">
    <property type="entry name" value="GTPase_ArgK"/>
</dbReference>
<gene>
    <name evidence="6" type="ORF">GACE_2170</name>
</gene>
<dbReference type="KEGG" id="gac:GACE_2170"/>
<reference evidence="6 7" key="1">
    <citation type="journal article" date="2015" name="Appl. Environ. Microbiol.">
        <title>The Geoglobus acetivorans genome: Fe(III) reduction, acetate utilization, autotrophic growth, and degradation of aromatic compounds in a hyperthermophilic archaeon.</title>
        <authorList>
            <person name="Mardanov A.V."/>
            <person name="Slododkina G.B."/>
            <person name="Slobodkin A.I."/>
            <person name="Beletsky A.V."/>
            <person name="Gavrilov S.N."/>
            <person name="Kublanov I.V."/>
            <person name="Bonch-Osmolovskaya E.A."/>
            <person name="Skryabin K.G."/>
            <person name="Ravin N.V."/>
        </authorList>
    </citation>
    <scope>NUCLEOTIDE SEQUENCE [LARGE SCALE GENOMIC DNA]</scope>
    <source>
        <strain evidence="6 7">SBH6</strain>
    </source>
</reference>
<dbReference type="Pfam" id="PF03308">
    <property type="entry name" value="MeaB"/>
    <property type="match status" value="1"/>
</dbReference>
<name>A0A0A7GJT1_GEOAI</name>
<dbReference type="PANTHER" id="PTHR43087:SF1">
    <property type="entry name" value="LAO_AO TRANSPORT SYSTEM ATPASE"/>
    <property type="match status" value="1"/>
</dbReference>
<dbReference type="EMBL" id="CP009552">
    <property type="protein sequence ID" value="AIY91191.1"/>
    <property type="molecule type" value="Genomic_DNA"/>
</dbReference>
<dbReference type="GeneID" id="24798732"/>
<accession>A0A0A7GJT1</accession>
<keyword evidence="2" id="KW-0547">Nucleotide-binding</keyword>